<dbReference type="InterPro" id="IPR050570">
    <property type="entry name" value="Cell_wall_metabolism_enzyme"/>
</dbReference>
<accession>A0A521D7D4</accession>
<sequence length="329" mass="36545">MSNKTRWVASSLSLCTASVFTGMEAESAQAVEKDRLTPHGPNWEKKQIAKEAFYQYLNPVSFISEGELAVKTDEKPFIHQVKKGETVYGIGLRYGVNSKRLMTYNKISNPRLLKPGQKLKIPVKMKRIRVQEGQTLSDIKQQYKVTMATLKRANPDLNLSEALYVGQVLVIPQLIKPSQVSPSHPASKNSVQLASETKPTQGKIAFRWPVTGKITSGFGKRNGALHRGIDIWNEKQQKTLIRPARKGTVIRAGWAGGYGNLVVVDHGKGWTTYYAHLSRVTVSIGQKVTPKSHLGYMGTTGNSTGVHLHFEVRQKGRPIPPLRVLPSLK</sequence>
<dbReference type="InterPro" id="IPR016047">
    <property type="entry name" value="M23ase_b-sheet_dom"/>
</dbReference>
<dbReference type="InterPro" id="IPR011055">
    <property type="entry name" value="Dup_hybrid_motif"/>
</dbReference>
<dbReference type="InterPro" id="IPR036779">
    <property type="entry name" value="LysM_dom_sf"/>
</dbReference>
<evidence type="ECO:0000256" key="1">
    <source>
        <dbReference type="SAM" id="MobiDB-lite"/>
    </source>
</evidence>
<name>A0A521D7D4_9BACL</name>
<dbReference type="InterPro" id="IPR018392">
    <property type="entry name" value="LysM"/>
</dbReference>
<evidence type="ECO:0000259" key="2">
    <source>
        <dbReference type="PROSITE" id="PS51782"/>
    </source>
</evidence>
<dbReference type="RefSeq" id="WP_142505505.1">
    <property type="nucleotide sequence ID" value="NZ_FXTI01000005.1"/>
</dbReference>
<dbReference type="Pfam" id="PF01476">
    <property type="entry name" value="LysM"/>
    <property type="match status" value="2"/>
</dbReference>
<feature type="domain" description="LysM" evidence="2">
    <location>
        <begin position="77"/>
        <end position="121"/>
    </location>
</feature>
<dbReference type="SUPFAM" id="SSF51261">
    <property type="entry name" value="Duplicated hybrid motif"/>
    <property type="match status" value="1"/>
</dbReference>
<reference evidence="3 4" key="1">
    <citation type="submission" date="2017-05" db="EMBL/GenBank/DDBJ databases">
        <authorList>
            <person name="Varghese N."/>
            <person name="Submissions S."/>
        </authorList>
    </citation>
    <scope>NUCLEOTIDE SEQUENCE [LARGE SCALE GENOMIC DNA]</scope>
    <source>
        <strain evidence="3 4">DSM 45474</strain>
    </source>
</reference>
<keyword evidence="4" id="KW-1185">Reference proteome</keyword>
<dbReference type="PANTHER" id="PTHR21666:SF270">
    <property type="entry name" value="MUREIN HYDROLASE ACTIVATOR ENVC"/>
    <property type="match status" value="1"/>
</dbReference>
<feature type="domain" description="LysM" evidence="2">
    <location>
        <begin position="126"/>
        <end position="171"/>
    </location>
</feature>
<dbReference type="Proteomes" id="UP000315636">
    <property type="component" value="Unassembled WGS sequence"/>
</dbReference>
<evidence type="ECO:0000313" key="3">
    <source>
        <dbReference type="EMBL" id="SMO67608.1"/>
    </source>
</evidence>
<dbReference type="EMBL" id="FXTI01000005">
    <property type="protein sequence ID" value="SMO67608.1"/>
    <property type="molecule type" value="Genomic_DNA"/>
</dbReference>
<keyword evidence="3" id="KW-0378">Hydrolase</keyword>
<organism evidence="3 4">
    <name type="scientific">Melghirimyces algeriensis</name>
    <dbReference type="NCBI Taxonomy" id="910412"/>
    <lineage>
        <taxon>Bacteria</taxon>
        <taxon>Bacillati</taxon>
        <taxon>Bacillota</taxon>
        <taxon>Bacilli</taxon>
        <taxon>Bacillales</taxon>
        <taxon>Thermoactinomycetaceae</taxon>
        <taxon>Melghirimyces</taxon>
    </lineage>
</organism>
<dbReference type="OrthoDB" id="9805799at2"/>
<dbReference type="AlphaFoldDB" id="A0A521D7D4"/>
<dbReference type="SMART" id="SM00257">
    <property type="entry name" value="LysM"/>
    <property type="match status" value="2"/>
</dbReference>
<dbReference type="Pfam" id="PF01551">
    <property type="entry name" value="Peptidase_M23"/>
    <property type="match status" value="1"/>
</dbReference>
<dbReference type="CDD" id="cd12797">
    <property type="entry name" value="M23_peptidase"/>
    <property type="match status" value="1"/>
</dbReference>
<dbReference type="GO" id="GO:0004222">
    <property type="term" value="F:metalloendopeptidase activity"/>
    <property type="evidence" value="ECO:0007669"/>
    <property type="project" value="TreeGrafter"/>
</dbReference>
<dbReference type="PROSITE" id="PS51782">
    <property type="entry name" value="LYSM"/>
    <property type="match status" value="2"/>
</dbReference>
<protein>
    <submittedName>
        <fullName evidence="3">Murein DD-endopeptidase MepM and murein hydrolase activator NlpD, contain LysM domain</fullName>
    </submittedName>
</protein>
<dbReference type="Gene3D" id="3.10.350.10">
    <property type="entry name" value="LysM domain"/>
    <property type="match status" value="2"/>
</dbReference>
<feature type="region of interest" description="Disordered" evidence="1">
    <location>
        <begin position="179"/>
        <end position="198"/>
    </location>
</feature>
<gene>
    <name evidence="3" type="ORF">SAMN06264849_105181</name>
</gene>
<dbReference type="Gene3D" id="2.70.70.10">
    <property type="entry name" value="Glucose Permease (Domain IIA)"/>
    <property type="match status" value="1"/>
</dbReference>
<dbReference type="PANTHER" id="PTHR21666">
    <property type="entry name" value="PEPTIDASE-RELATED"/>
    <property type="match status" value="1"/>
</dbReference>
<proteinExistence type="predicted"/>
<evidence type="ECO:0000313" key="4">
    <source>
        <dbReference type="Proteomes" id="UP000315636"/>
    </source>
</evidence>
<dbReference type="CDD" id="cd00118">
    <property type="entry name" value="LysM"/>
    <property type="match status" value="2"/>
</dbReference>